<dbReference type="GO" id="GO:0005262">
    <property type="term" value="F:calcium channel activity"/>
    <property type="evidence" value="ECO:0007669"/>
    <property type="project" value="TreeGrafter"/>
</dbReference>
<dbReference type="Gene3D" id="1.20.1420.30">
    <property type="entry name" value="NCX, central ion-binding region"/>
    <property type="match status" value="1"/>
</dbReference>
<evidence type="ECO:0000256" key="4">
    <source>
        <dbReference type="ARBA" id="ARBA00022568"/>
    </source>
</evidence>
<dbReference type="PANTHER" id="PTHR10846:SF73">
    <property type="entry name" value="SODIUM_CALCIUM EXCHANGER MEMBRANE REGION DOMAIN-CONTAINING PROTEIN"/>
    <property type="match status" value="1"/>
</dbReference>
<keyword evidence="4" id="KW-0109">Calcium transport</keyword>
<dbReference type="OrthoDB" id="2127281at2759"/>
<reference evidence="10" key="1">
    <citation type="submission" date="2020-08" db="EMBL/GenBank/DDBJ databases">
        <title>Multicomponent nature underlies the extraordinary mechanical properties of spider dragline silk.</title>
        <authorList>
            <person name="Kono N."/>
            <person name="Nakamura H."/>
            <person name="Mori M."/>
            <person name="Yoshida Y."/>
            <person name="Ohtoshi R."/>
            <person name="Malay A.D."/>
            <person name="Moran D.A.P."/>
            <person name="Tomita M."/>
            <person name="Numata K."/>
            <person name="Arakawa K."/>
        </authorList>
    </citation>
    <scope>NUCLEOTIDE SEQUENCE</scope>
</reference>
<sequence length="273" mass="30138">MPGSLKIERERKYRAWPELPQQLLGSVQQSPQGILYANDLTYPHNKLSRQRLNLSEDVAGATFMAAGSSAPELFTAILGVLVAKGDVGTGTIVGSAVFNVLFVIGVCGYFSGRIVELTWWPLFRDSVFYSGTVVLLIAIIIDSEVTWYESVIMMSIYGVYILLMKFNSDVHFWISRRLGIEDDTTQNVGILAQGDKKNYSSYVPFNNEIDECASMPVTAHFSIKKLPADESIKLSPRLTQSAKLIFEGLKEDAGETAKHMNSLKLVTVGSADL</sequence>
<keyword evidence="11" id="KW-1185">Reference proteome</keyword>
<keyword evidence="4" id="KW-0406">Ion transport</keyword>
<evidence type="ECO:0000256" key="8">
    <source>
        <dbReference type="SAM" id="Phobius"/>
    </source>
</evidence>
<evidence type="ECO:0000256" key="3">
    <source>
        <dbReference type="ARBA" id="ARBA00022449"/>
    </source>
</evidence>
<dbReference type="Pfam" id="PF01699">
    <property type="entry name" value="Na_Ca_ex"/>
    <property type="match status" value="1"/>
</dbReference>
<evidence type="ECO:0000256" key="5">
    <source>
        <dbReference type="ARBA" id="ARBA00022692"/>
    </source>
</evidence>
<keyword evidence="7 8" id="KW-0472">Membrane</keyword>
<keyword evidence="5 8" id="KW-0812">Transmembrane</keyword>
<protein>
    <recommendedName>
        <fullName evidence="9">Sodium/calcium exchanger membrane region domain-containing protein</fullName>
    </recommendedName>
</protein>
<organism evidence="10 11">
    <name type="scientific">Trichonephila inaurata madagascariensis</name>
    <dbReference type="NCBI Taxonomy" id="2747483"/>
    <lineage>
        <taxon>Eukaryota</taxon>
        <taxon>Metazoa</taxon>
        <taxon>Ecdysozoa</taxon>
        <taxon>Arthropoda</taxon>
        <taxon>Chelicerata</taxon>
        <taxon>Arachnida</taxon>
        <taxon>Araneae</taxon>
        <taxon>Araneomorphae</taxon>
        <taxon>Entelegynae</taxon>
        <taxon>Araneoidea</taxon>
        <taxon>Nephilidae</taxon>
        <taxon>Trichonephila</taxon>
        <taxon>Trichonephila inaurata</taxon>
    </lineage>
</organism>
<evidence type="ECO:0000256" key="6">
    <source>
        <dbReference type="ARBA" id="ARBA00022989"/>
    </source>
</evidence>
<keyword evidence="4" id="KW-0813">Transport</keyword>
<evidence type="ECO:0000313" key="10">
    <source>
        <dbReference type="EMBL" id="GFY77197.1"/>
    </source>
</evidence>
<evidence type="ECO:0000259" key="9">
    <source>
        <dbReference type="Pfam" id="PF01699"/>
    </source>
</evidence>
<dbReference type="EMBL" id="BMAV01022357">
    <property type="protein sequence ID" value="GFY77197.1"/>
    <property type="molecule type" value="Genomic_DNA"/>
</dbReference>
<evidence type="ECO:0000256" key="7">
    <source>
        <dbReference type="ARBA" id="ARBA00023136"/>
    </source>
</evidence>
<dbReference type="InterPro" id="IPR004837">
    <property type="entry name" value="NaCa_Exmemb"/>
</dbReference>
<gene>
    <name evidence="10" type="primary">Slc24a3</name>
    <name evidence="10" type="ORF">TNIN_463621</name>
</gene>
<dbReference type="InterPro" id="IPR044880">
    <property type="entry name" value="NCX_ion-bd_dom_sf"/>
</dbReference>
<proteinExistence type="inferred from homology"/>
<feature type="transmembrane region" description="Helical" evidence="8">
    <location>
        <begin position="122"/>
        <end position="141"/>
    </location>
</feature>
<feature type="transmembrane region" description="Helical" evidence="8">
    <location>
        <begin position="147"/>
        <end position="167"/>
    </location>
</feature>
<keyword evidence="6 8" id="KW-1133">Transmembrane helix</keyword>
<dbReference type="GO" id="GO:0006874">
    <property type="term" value="P:intracellular calcium ion homeostasis"/>
    <property type="evidence" value="ECO:0007669"/>
    <property type="project" value="TreeGrafter"/>
</dbReference>
<evidence type="ECO:0000256" key="1">
    <source>
        <dbReference type="ARBA" id="ARBA00004141"/>
    </source>
</evidence>
<dbReference type="AlphaFoldDB" id="A0A8X7CTW8"/>
<feature type="transmembrane region" description="Helical" evidence="8">
    <location>
        <begin position="58"/>
        <end position="83"/>
    </location>
</feature>
<evidence type="ECO:0000256" key="2">
    <source>
        <dbReference type="ARBA" id="ARBA00005364"/>
    </source>
</evidence>
<feature type="transmembrane region" description="Helical" evidence="8">
    <location>
        <begin position="89"/>
        <end position="110"/>
    </location>
</feature>
<dbReference type="GO" id="GO:0005886">
    <property type="term" value="C:plasma membrane"/>
    <property type="evidence" value="ECO:0007669"/>
    <property type="project" value="TreeGrafter"/>
</dbReference>
<keyword evidence="3" id="KW-0050">Antiport</keyword>
<comment type="caution">
    <text evidence="10">The sequence shown here is derived from an EMBL/GenBank/DDBJ whole genome shotgun (WGS) entry which is preliminary data.</text>
</comment>
<dbReference type="GO" id="GO:0008273">
    <property type="term" value="F:calcium, potassium:sodium antiporter activity"/>
    <property type="evidence" value="ECO:0007669"/>
    <property type="project" value="TreeGrafter"/>
</dbReference>
<feature type="domain" description="Sodium/calcium exchanger membrane region" evidence="9">
    <location>
        <begin position="47"/>
        <end position="164"/>
    </location>
</feature>
<evidence type="ECO:0000313" key="11">
    <source>
        <dbReference type="Proteomes" id="UP000886998"/>
    </source>
</evidence>
<dbReference type="PANTHER" id="PTHR10846">
    <property type="entry name" value="SODIUM/POTASSIUM/CALCIUM EXCHANGER"/>
    <property type="match status" value="1"/>
</dbReference>
<comment type="subcellular location">
    <subcellularLocation>
        <location evidence="1">Membrane</location>
        <topology evidence="1">Multi-pass membrane protein</topology>
    </subcellularLocation>
</comment>
<name>A0A8X7CTW8_9ARAC</name>
<dbReference type="InterPro" id="IPR004481">
    <property type="entry name" value="K/Na/Ca-exchanger"/>
</dbReference>
<keyword evidence="4" id="KW-0106">Calcium</keyword>
<accession>A0A8X7CTW8</accession>
<comment type="similarity">
    <text evidence="2">Belongs to the Ca(2+):cation antiporter (CaCA) (TC 2.A.19) family. SLC24A subfamily.</text>
</comment>
<dbReference type="Proteomes" id="UP000886998">
    <property type="component" value="Unassembled WGS sequence"/>
</dbReference>
<dbReference type="FunFam" id="1.20.1420.30:FF:000004">
    <property type="entry name" value="Sodium/potassium/calcium exchanger 2 isoform 1"/>
    <property type="match status" value="1"/>
</dbReference>